<keyword evidence="2" id="KW-1185">Reference proteome</keyword>
<name>A0A9N9GWX4_FUNMO</name>
<comment type="caution">
    <text evidence="1">The sequence shown here is derived from an EMBL/GenBank/DDBJ whole genome shotgun (WGS) entry which is preliminary data.</text>
</comment>
<organism evidence="1 2">
    <name type="scientific">Funneliformis mosseae</name>
    <name type="common">Endomycorrhizal fungus</name>
    <name type="synonym">Glomus mosseae</name>
    <dbReference type="NCBI Taxonomy" id="27381"/>
    <lineage>
        <taxon>Eukaryota</taxon>
        <taxon>Fungi</taxon>
        <taxon>Fungi incertae sedis</taxon>
        <taxon>Mucoromycota</taxon>
        <taxon>Glomeromycotina</taxon>
        <taxon>Glomeromycetes</taxon>
        <taxon>Glomerales</taxon>
        <taxon>Glomeraceae</taxon>
        <taxon>Funneliformis</taxon>
    </lineage>
</organism>
<accession>A0A9N9GWX4</accession>
<evidence type="ECO:0000313" key="1">
    <source>
        <dbReference type="EMBL" id="CAG8640507.1"/>
    </source>
</evidence>
<gene>
    <name evidence="1" type="ORF">FMOSSE_LOCUS10962</name>
</gene>
<protein>
    <submittedName>
        <fullName evidence="1">16412_t:CDS:1</fullName>
    </submittedName>
</protein>
<dbReference type="AlphaFoldDB" id="A0A9N9GWX4"/>
<proteinExistence type="predicted"/>
<dbReference type="Proteomes" id="UP000789375">
    <property type="component" value="Unassembled WGS sequence"/>
</dbReference>
<dbReference type="Gene3D" id="2.40.70.10">
    <property type="entry name" value="Acid Proteases"/>
    <property type="match status" value="1"/>
</dbReference>
<dbReference type="EMBL" id="CAJVPP010003940">
    <property type="protein sequence ID" value="CAG8640507.1"/>
    <property type="molecule type" value="Genomic_DNA"/>
</dbReference>
<sequence length="100" mass="11412">MKTGHRHYTVKALIDTSSSANKIRRSIANRLGRKYGNHYKNKKVKNSLGTIDCLDLSFQYKGKDRLLTSSDETFNDFEVIKKPCEASHGRVDLVLGLLWL</sequence>
<dbReference type="InterPro" id="IPR021109">
    <property type="entry name" value="Peptidase_aspartic_dom_sf"/>
</dbReference>
<evidence type="ECO:0000313" key="2">
    <source>
        <dbReference type="Proteomes" id="UP000789375"/>
    </source>
</evidence>
<reference evidence="1" key="1">
    <citation type="submission" date="2021-06" db="EMBL/GenBank/DDBJ databases">
        <authorList>
            <person name="Kallberg Y."/>
            <person name="Tangrot J."/>
            <person name="Rosling A."/>
        </authorList>
    </citation>
    <scope>NUCLEOTIDE SEQUENCE</scope>
    <source>
        <strain evidence="1">87-6 pot B 2015</strain>
    </source>
</reference>